<evidence type="ECO:0000313" key="4">
    <source>
        <dbReference type="EMBL" id="CAA0823573.1"/>
    </source>
</evidence>
<dbReference type="AlphaFoldDB" id="A0A9N7N0I3"/>
<dbReference type="EMBL" id="CACSLK010024540">
    <property type="protein sequence ID" value="CAA0823573.1"/>
    <property type="molecule type" value="Genomic_DNA"/>
</dbReference>
<gene>
    <name evidence="4" type="ORF">SHERM_20723</name>
</gene>
<evidence type="ECO:0000313" key="5">
    <source>
        <dbReference type="Proteomes" id="UP001153555"/>
    </source>
</evidence>
<comment type="caution">
    <text evidence="4">The sequence shown here is derived from an EMBL/GenBank/DDBJ whole genome shotgun (WGS) entry which is preliminary data.</text>
</comment>
<proteinExistence type="inferred from homology"/>
<evidence type="ECO:0000256" key="3">
    <source>
        <dbReference type="ARBA" id="ARBA00022946"/>
    </source>
</evidence>
<dbReference type="FunFam" id="1.25.70.10:FF:000001">
    <property type="entry name" value="Mitochondrial transcription termination factor-like"/>
    <property type="match status" value="1"/>
</dbReference>
<dbReference type="Pfam" id="PF02536">
    <property type="entry name" value="mTERF"/>
    <property type="match status" value="2"/>
</dbReference>
<keyword evidence="3" id="KW-0809">Transit peptide</keyword>
<name>A0A9N7N0I3_STRHE</name>
<keyword evidence="2" id="KW-0804">Transcription</keyword>
<evidence type="ECO:0000256" key="2">
    <source>
        <dbReference type="ARBA" id="ARBA00022472"/>
    </source>
</evidence>
<dbReference type="PANTHER" id="PTHR13068">
    <property type="entry name" value="CGI-12 PROTEIN-RELATED"/>
    <property type="match status" value="1"/>
</dbReference>
<dbReference type="PANTHER" id="PTHR13068:SF173">
    <property type="entry name" value="EMB|CAB62602.1"/>
    <property type="match status" value="1"/>
</dbReference>
<dbReference type="SMART" id="SM00733">
    <property type="entry name" value="Mterf"/>
    <property type="match status" value="7"/>
</dbReference>
<keyword evidence="2" id="KW-0806">Transcription termination</keyword>
<dbReference type="InterPro" id="IPR003690">
    <property type="entry name" value="MTERF"/>
</dbReference>
<comment type="similarity">
    <text evidence="1">Belongs to the mTERF family.</text>
</comment>
<dbReference type="InterPro" id="IPR038538">
    <property type="entry name" value="MTERF_sf"/>
</dbReference>
<keyword evidence="5" id="KW-1185">Reference proteome</keyword>
<dbReference type="GO" id="GO:0003676">
    <property type="term" value="F:nucleic acid binding"/>
    <property type="evidence" value="ECO:0007669"/>
    <property type="project" value="InterPro"/>
</dbReference>
<sequence length="400" mass="45157">MAKLMSAHIFLVKDPHLYPLSSLLSTFTNFLKSSRNRGFCTTSTTRDSSSNNNLLTNYLMEFLNYTPREAASISSRVSPTLSTQKSNSVVHYLKSLGLSNAHLQRAIKRQPMLLFLDVDKNLKPKIDFYQELGLQGPLLPIIISKNPGLLTSSLHRRVKPSIEAIKNVLELHLSLNLKKDEINLLVFHILSSCGLIVMSGSSLESNIAYLRSCGVLGSQLIMLLKSEPMMFSMPGDDLKGLVSRAFEMGFKTGSRMLIYAVLVLYSYNPKTLSRKFELFRELGFTRDECDSIFLKSPILFKASEGKLRRGVEFYTRTVGFDRSILVRSPSLLTLSVEKRMIPRLRVMEMVKSRGLLEKEPSFVTVLKITEKKFLSVYVSRFSSDAQELKEAYEKCCLGSS</sequence>
<dbReference type="Gene3D" id="1.25.70.10">
    <property type="entry name" value="Transcription termination factor 3, mitochondrial"/>
    <property type="match status" value="1"/>
</dbReference>
<evidence type="ECO:0000256" key="1">
    <source>
        <dbReference type="ARBA" id="ARBA00007692"/>
    </source>
</evidence>
<organism evidence="4 5">
    <name type="scientific">Striga hermonthica</name>
    <name type="common">Purple witchweed</name>
    <name type="synonym">Buchnera hermonthica</name>
    <dbReference type="NCBI Taxonomy" id="68872"/>
    <lineage>
        <taxon>Eukaryota</taxon>
        <taxon>Viridiplantae</taxon>
        <taxon>Streptophyta</taxon>
        <taxon>Embryophyta</taxon>
        <taxon>Tracheophyta</taxon>
        <taxon>Spermatophyta</taxon>
        <taxon>Magnoliopsida</taxon>
        <taxon>eudicotyledons</taxon>
        <taxon>Gunneridae</taxon>
        <taxon>Pentapetalae</taxon>
        <taxon>asterids</taxon>
        <taxon>lamiids</taxon>
        <taxon>Lamiales</taxon>
        <taxon>Orobanchaceae</taxon>
        <taxon>Buchnereae</taxon>
        <taxon>Striga</taxon>
    </lineage>
</organism>
<dbReference type="GO" id="GO:0006353">
    <property type="term" value="P:DNA-templated transcription termination"/>
    <property type="evidence" value="ECO:0007669"/>
    <property type="project" value="UniProtKB-KW"/>
</dbReference>
<keyword evidence="2" id="KW-0805">Transcription regulation</keyword>
<dbReference type="Proteomes" id="UP001153555">
    <property type="component" value="Unassembled WGS sequence"/>
</dbReference>
<accession>A0A9N7N0I3</accession>
<reference evidence="4" key="1">
    <citation type="submission" date="2019-12" db="EMBL/GenBank/DDBJ databases">
        <authorList>
            <person name="Scholes J."/>
        </authorList>
    </citation>
    <scope>NUCLEOTIDE SEQUENCE</scope>
</reference>
<protein>
    <submittedName>
        <fullName evidence="4">Mitochondrial transcription termination factor family protein</fullName>
    </submittedName>
</protein>
<dbReference type="OrthoDB" id="637682at2759"/>